<organism evidence="2 3">
    <name type="scientific">Streptomyces laurentii</name>
    <dbReference type="NCBI Taxonomy" id="39478"/>
    <lineage>
        <taxon>Bacteria</taxon>
        <taxon>Bacillati</taxon>
        <taxon>Actinomycetota</taxon>
        <taxon>Actinomycetes</taxon>
        <taxon>Kitasatosporales</taxon>
        <taxon>Streptomycetaceae</taxon>
        <taxon>Streptomyces</taxon>
    </lineage>
</organism>
<dbReference type="Proteomes" id="UP000217676">
    <property type="component" value="Chromosome"/>
</dbReference>
<reference evidence="2 3" key="1">
    <citation type="journal article" date="2016" name="Genome Announc.">
        <title>Complete Genome Sequence of Thiostrepton-Producing Streptomyces laurentii ATCC 31255.</title>
        <authorList>
            <person name="Doi K."/>
            <person name="Fujino Y."/>
            <person name="Nagayoshi Y."/>
            <person name="Ohshima T."/>
            <person name="Ogata S."/>
        </authorList>
    </citation>
    <scope>NUCLEOTIDE SEQUENCE [LARGE SCALE GENOMIC DNA]</scope>
    <source>
        <strain evidence="2 3">ATCC 31255</strain>
    </source>
</reference>
<sequence length="53" mass="5692">MPPRKRAAASVPRIPHADSCADPSRIERFPVLDSDGADRTVTRCLACGAQTVK</sequence>
<evidence type="ECO:0000313" key="3">
    <source>
        <dbReference type="Proteomes" id="UP000217676"/>
    </source>
</evidence>
<name>A0A169ND27_STRLU</name>
<protein>
    <submittedName>
        <fullName evidence="2">GMP reductase</fullName>
    </submittedName>
</protein>
<feature type="region of interest" description="Disordered" evidence="1">
    <location>
        <begin position="1"/>
        <end position="20"/>
    </location>
</feature>
<dbReference type="AlphaFoldDB" id="A0A169ND27"/>
<dbReference type="KEGG" id="slau:SLA_2199"/>
<proteinExistence type="predicted"/>
<evidence type="ECO:0000256" key="1">
    <source>
        <dbReference type="SAM" id="MobiDB-lite"/>
    </source>
</evidence>
<accession>A0A169ND27</accession>
<dbReference type="EMBL" id="AP017424">
    <property type="protein sequence ID" value="BAU83132.1"/>
    <property type="molecule type" value="Genomic_DNA"/>
</dbReference>
<gene>
    <name evidence="2" type="ORF">SLA_2199</name>
</gene>
<evidence type="ECO:0000313" key="2">
    <source>
        <dbReference type="EMBL" id="BAU83132.1"/>
    </source>
</evidence>
<keyword evidence="3" id="KW-1185">Reference proteome</keyword>